<dbReference type="PANTHER" id="PTHR47373">
    <property type="entry name" value="CYSTEINE PROTEINASE INHIBITOR 2"/>
    <property type="match status" value="1"/>
</dbReference>
<dbReference type="Proteomes" id="UP000008311">
    <property type="component" value="Unassembled WGS sequence"/>
</dbReference>
<accession>B9RRK6</accession>
<dbReference type="eggNOG" id="ENOG502S4YZ">
    <property type="taxonomic scope" value="Eukaryota"/>
</dbReference>
<keyword evidence="2" id="KW-0789">Thiol protease inhibitor</keyword>
<evidence type="ECO:0000256" key="3">
    <source>
        <dbReference type="SAM" id="SignalP"/>
    </source>
</evidence>
<dbReference type="KEGG" id="rcu:8270317"/>
<dbReference type="FunCoup" id="B9RRK6">
    <property type="interactions" value="1"/>
</dbReference>
<dbReference type="PANTHER" id="PTHR47373:SF1">
    <property type="entry name" value="CYSTEINE PROTEINASE INHIBITOR 2"/>
    <property type="match status" value="1"/>
</dbReference>
<dbReference type="Pfam" id="PF16845">
    <property type="entry name" value="SQAPI"/>
    <property type="match status" value="1"/>
</dbReference>
<dbReference type="AlphaFoldDB" id="B9RRK6"/>
<evidence type="ECO:0000256" key="2">
    <source>
        <dbReference type="ARBA" id="ARBA00022704"/>
    </source>
</evidence>
<dbReference type="EMBL" id="EQ973805">
    <property type="protein sequence ID" value="EEF45992.1"/>
    <property type="molecule type" value="Genomic_DNA"/>
</dbReference>
<dbReference type="InParanoid" id="B9RRK6"/>
<feature type="chain" id="PRO_5018744785" evidence="3">
    <location>
        <begin position="22"/>
        <end position="138"/>
    </location>
</feature>
<keyword evidence="1" id="KW-0646">Protease inhibitor</keyword>
<reference evidence="6" key="1">
    <citation type="journal article" date="2010" name="Nat. Biotechnol.">
        <title>Draft genome sequence of the oilseed species Ricinus communis.</title>
        <authorList>
            <person name="Chan A.P."/>
            <person name="Crabtree J."/>
            <person name="Zhao Q."/>
            <person name="Lorenzi H."/>
            <person name="Orvis J."/>
            <person name="Puiu D."/>
            <person name="Melake-Berhan A."/>
            <person name="Jones K.M."/>
            <person name="Redman J."/>
            <person name="Chen G."/>
            <person name="Cahoon E.B."/>
            <person name="Gedil M."/>
            <person name="Stanke M."/>
            <person name="Haas B.J."/>
            <person name="Wortman J.R."/>
            <person name="Fraser-Liggett C.M."/>
            <person name="Ravel J."/>
            <person name="Rabinowicz P.D."/>
        </authorList>
    </citation>
    <scope>NUCLEOTIDE SEQUENCE [LARGE SCALE GENOMIC DNA]</scope>
    <source>
        <strain evidence="6">cv. Hale</strain>
    </source>
</reference>
<dbReference type="CDD" id="cd00042">
    <property type="entry name" value="CY"/>
    <property type="match status" value="1"/>
</dbReference>
<dbReference type="Gene3D" id="3.10.450.10">
    <property type="match status" value="1"/>
</dbReference>
<feature type="domain" description="Cystatin" evidence="4">
    <location>
        <begin position="25"/>
        <end position="128"/>
    </location>
</feature>
<organism evidence="5 6">
    <name type="scientific">Ricinus communis</name>
    <name type="common">Castor bean</name>
    <dbReference type="NCBI Taxonomy" id="3988"/>
    <lineage>
        <taxon>Eukaryota</taxon>
        <taxon>Viridiplantae</taxon>
        <taxon>Streptophyta</taxon>
        <taxon>Embryophyta</taxon>
        <taxon>Tracheophyta</taxon>
        <taxon>Spermatophyta</taxon>
        <taxon>Magnoliopsida</taxon>
        <taxon>eudicotyledons</taxon>
        <taxon>Gunneridae</taxon>
        <taxon>Pentapetalae</taxon>
        <taxon>rosids</taxon>
        <taxon>fabids</taxon>
        <taxon>Malpighiales</taxon>
        <taxon>Euphorbiaceae</taxon>
        <taxon>Acalyphoideae</taxon>
        <taxon>Acalypheae</taxon>
        <taxon>Ricinus</taxon>
    </lineage>
</organism>
<sequence length="138" mass="15111">MAKILMLLSAIFLLVSPLVSGYRGMMVGGRTQVRDVKSNEAVQELGRFCVKEFNKQQLRQQHGGSNGGGGELLMFSEVVAAETQVVSGIKYYLKIAASNGKGEAKVFDSVVVVKAWIDDKQLITFEPAAANELRKFKK</sequence>
<dbReference type="MEROPS" id="I25.054"/>
<dbReference type="GO" id="GO:0004869">
    <property type="term" value="F:cysteine-type endopeptidase inhibitor activity"/>
    <property type="evidence" value="ECO:0007669"/>
    <property type="project" value="UniProtKB-KW"/>
</dbReference>
<dbReference type="SUPFAM" id="SSF54403">
    <property type="entry name" value="Cystatin/monellin"/>
    <property type="match status" value="1"/>
</dbReference>
<keyword evidence="6" id="KW-1185">Reference proteome</keyword>
<name>B9RRK6_RICCO</name>
<dbReference type="OrthoDB" id="1908104at2759"/>
<evidence type="ECO:0000256" key="1">
    <source>
        <dbReference type="ARBA" id="ARBA00022690"/>
    </source>
</evidence>
<gene>
    <name evidence="5" type="ORF">RCOM_1645090</name>
</gene>
<dbReference type="InterPro" id="IPR000010">
    <property type="entry name" value="Cystatin_dom"/>
</dbReference>
<proteinExistence type="predicted"/>
<dbReference type="STRING" id="3988.B9RRK6"/>
<evidence type="ECO:0000259" key="4">
    <source>
        <dbReference type="SMART" id="SM00043"/>
    </source>
</evidence>
<evidence type="ECO:0000313" key="5">
    <source>
        <dbReference type="EMBL" id="EEF45992.1"/>
    </source>
</evidence>
<dbReference type="InterPro" id="IPR046350">
    <property type="entry name" value="Cystatin_sf"/>
</dbReference>
<feature type="signal peptide" evidence="3">
    <location>
        <begin position="1"/>
        <end position="21"/>
    </location>
</feature>
<evidence type="ECO:0000313" key="6">
    <source>
        <dbReference type="Proteomes" id="UP000008311"/>
    </source>
</evidence>
<protein>
    <submittedName>
        <fullName evidence="5">Cysteine proteinase inhibitor B, putative</fullName>
    </submittedName>
</protein>
<dbReference type="OMA" id="ICASHDG"/>
<keyword evidence="3" id="KW-0732">Signal</keyword>
<dbReference type="SMART" id="SM00043">
    <property type="entry name" value="CY"/>
    <property type="match status" value="1"/>
</dbReference>